<reference evidence="2" key="2">
    <citation type="submission" date="2015-09" db="EMBL/GenBank/DDBJ databases">
        <title>Draft genome sequence of Mycobacterium neoaurum DSM 44074.</title>
        <authorList>
            <person name="Croce O."/>
            <person name="Robert C."/>
            <person name="Raoult D."/>
            <person name="Drancourt M."/>
        </authorList>
    </citation>
    <scope>NUCLEOTIDE SEQUENCE</scope>
    <source>
        <strain evidence="2">DSM 44074</strain>
    </source>
</reference>
<name>A0AAV2WEZ4_MYCNE</name>
<evidence type="ECO:0000313" key="2">
    <source>
        <dbReference type="EMBL" id="CDQ42800.1"/>
    </source>
</evidence>
<evidence type="ECO:0000256" key="1">
    <source>
        <dbReference type="SAM" id="Phobius"/>
    </source>
</evidence>
<protein>
    <recommendedName>
        <fullName evidence="4">Transmembrane protein</fullName>
    </recommendedName>
</protein>
<keyword evidence="1" id="KW-0812">Transmembrane</keyword>
<dbReference type="RefSeq" id="WP_030135857.1">
    <property type="nucleotide sequence ID" value="NZ_LK021337.1"/>
</dbReference>
<reference evidence="2" key="1">
    <citation type="submission" date="2014-05" db="EMBL/GenBank/DDBJ databases">
        <authorList>
            <person name="Urmite Genomes"/>
        </authorList>
    </citation>
    <scope>NUCLEOTIDE SEQUENCE</scope>
    <source>
        <strain evidence="2">DSM 44074</strain>
    </source>
</reference>
<evidence type="ECO:0000313" key="3">
    <source>
        <dbReference type="Proteomes" id="UP000028864"/>
    </source>
</evidence>
<organism evidence="2 3">
    <name type="scientific">Mycolicibacterium neoaurum</name>
    <name type="common">Mycobacterium neoaurum</name>
    <dbReference type="NCBI Taxonomy" id="1795"/>
    <lineage>
        <taxon>Bacteria</taxon>
        <taxon>Bacillati</taxon>
        <taxon>Actinomycetota</taxon>
        <taxon>Actinomycetes</taxon>
        <taxon>Mycobacteriales</taxon>
        <taxon>Mycobacteriaceae</taxon>
        <taxon>Mycolicibacterium</taxon>
    </lineage>
</organism>
<proteinExistence type="predicted"/>
<keyword evidence="1" id="KW-0472">Membrane</keyword>
<feature type="transmembrane region" description="Helical" evidence="1">
    <location>
        <begin position="35"/>
        <end position="58"/>
    </location>
</feature>
<accession>A0AAV2WEZ4</accession>
<gene>
    <name evidence="2" type="ORF">BN1047_00658</name>
</gene>
<sequence>MEISALTVAAYLVVGVASGAWFWRVIRLSGHRVNLALIVVSAVFGGLWPIMMPGVTLYRYALGRPGRLPSEAPATAQG</sequence>
<dbReference type="EMBL" id="LK021337">
    <property type="protein sequence ID" value="CDQ42800.1"/>
    <property type="molecule type" value="Genomic_DNA"/>
</dbReference>
<keyword evidence="1" id="KW-1133">Transmembrane helix</keyword>
<dbReference type="Proteomes" id="UP000028864">
    <property type="component" value="Unassembled WGS sequence"/>
</dbReference>
<dbReference type="AlphaFoldDB" id="A0AAV2WEZ4"/>
<evidence type="ECO:0008006" key="4">
    <source>
        <dbReference type="Google" id="ProtNLM"/>
    </source>
</evidence>